<dbReference type="AlphaFoldDB" id="A0A0E9S3N7"/>
<reference evidence="1" key="2">
    <citation type="journal article" date="2015" name="Fish Shellfish Immunol.">
        <title>Early steps in the European eel (Anguilla anguilla)-Vibrio vulnificus interaction in the gills: Role of the RtxA13 toxin.</title>
        <authorList>
            <person name="Callol A."/>
            <person name="Pajuelo D."/>
            <person name="Ebbesson L."/>
            <person name="Teles M."/>
            <person name="MacKenzie S."/>
            <person name="Amaro C."/>
        </authorList>
    </citation>
    <scope>NUCLEOTIDE SEQUENCE</scope>
</reference>
<protein>
    <submittedName>
        <fullName evidence="1">Uncharacterized protein</fullName>
    </submittedName>
</protein>
<proteinExistence type="predicted"/>
<name>A0A0E9S3N7_ANGAN</name>
<sequence length="30" mass="3511">MLFCWCLPNTELHMLIRATAGNSNTFLYFC</sequence>
<dbReference type="EMBL" id="GBXM01073414">
    <property type="protein sequence ID" value="JAH35163.1"/>
    <property type="molecule type" value="Transcribed_RNA"/>
</dbReference>
<reference evidence="1" key="1">
    <citation type="submission" date="2014-11" db="EMBL/GenBank/DDBJ databases">
        <authorList>
            <person name="Amaro Gonzalez C."/>
        </authorList>
    </citation>
    <scope>NUCLEOTIDE SEQUENCE</scope>
</reference>
<accession>A0A0E9S3N7</accession>
<evidence type="ECO:0000313" key="1">
    <source>
        <dbReference type="EMBL" id="JAH35163.1"/>
    </source>
</evidence>
<organism evidence="1">
    <name type="scientific">Anguilla anguilla</name>
    <name type="common">European freshwater eel</name>
    <name type="synonym">Muraena anguilla</name>
    <dbReference type="NCBI Taxonomy" id="7936"/>
    <lineage>
        <taxon>Eukaryota</taxon>
        <taxon>Metazoa</taxon>
        <taxon>Chordata</taxon>
        <taxon>Craniata</taxon>
        <taxon>Vertebrata</taxon>
        <taxon>Euteleostomi</taxon>
        <taxon>Actinopterygii</taxon>
        <taxon>Neopterygii</taxon>
        <taxon>Teleostei</taxon>
        <taxon>Anguilliformes</taxon>
        <taxon>Anguillidae</taxon>
        <taxon>Anguilla</taxon>
    </lineage>
</organism>